<feature type="region of interest" description="Disordered" evidence="9">
    <location>
        <begin position="1184"/>
        <end position="1212"/>
    </location>
</feature>
<feature type="transmembrane region" description="Helical" evidence="10">
    <location>
        <begin position="1661"/>
        <end position="1687"/>
    </location>
</feature>
<evidence type="ECO:0000256" key="10">
    <source>
        <dbReference type="SAM" id="Phobius"/>
    </source>
</evidence>
<dbReference type="GO" id="GO:0005524">
    <property type="term" value="F:ATP binding"/>
    <property type="evidence" value="ECO:0007669"/>
    <property type="project" value="UniProtKB-KW"/>
</dbReference>
<dbReference type="InterPro" id="IPR003593">
    <property type="entry name" value="AAA+_ATPase"/>
</dbReference>
<dbReference type="InterPro" id="IPR013525">
    <property type="entry name" value="ABC2_TM"/>
</dbReference>
<feature type="transmembrane region" description="Helical" evidence="10">
    <location>
        <begin position="571"/>
        <end position="591"/>
    </location>
</feature>
<feature type="transmembrane region" description="Helical" evidence="10">
    <location>
        <begin position="538"/>
        <end position="564"/>
    </location>
</feature>
<feature type="transmembrane region" description="Helical" evidence="10">
    <location>
        <begin position="1623"/>
        <end position="1649"/>
    </location>
</feature>
<dbReference type="InterPro" id="IPR027417">
    <property type="entry name" value="P-loop_NTPase"/>
</dbReference>
<dbReference type="WBParaSite" id="TREG1_58920.1">
    <property type="protein sequence ID" value="TREG1_58920.1"/>
    <property type="gene ID" value="TREG1_58920"/>
</dbReference>
<dbReference type="PANTHER" id="PTHR19229:SF250">
    <property type="entry name" value="ABC TRANSPORTER DOMAIN-CONTAINING PROTEIN-RELATED"/>
    <property type="match status" value="1"/>
</dbReference>
<dbReference type="InterPro" id="IPR003439">
    <property type="entry name" value="ABC_transporter-like_ATP-bd"/>
</dbReference>
<dbReference type="Proteomes" id="UP000050795">
    <property type="component" value="Unassembled WGS sequence"/>
</dbReference>
<dbReference type="Pfam" id="PF12698">
    <property type="entry name" value="ABC2_membrane_3"/>
    <property type="match status" value="2"/>
</dbReference>
<dbReference type="GO" id="GO:0016887">
    <property type="term" value="F:ATP hydrolysis activity"/>
    <property type="evidence" value="ECO:0007669"/>
    <property type="project" value="InterPro"/>
</dbReference>
<feature type="compositionally biased region" description="Low complexity" evidence="9">
    <location>
        <begin position="1186"/>
        <end position="1204"/>
    </location>
</feature>
<dbReference type="FunFam" id="3.40.50.300:FF:000298">
    <property type="entry name" value="ATP-binding cassette sub-family A member 12"/>
    <property type="match status" value="1"/>
</dbReference>
<dbReference type="FunFam" id="3.40.50.300:FF:000327">
    <property type="entry name" value="ATP-binding cassette sub-family A member 3"/>
    <property type="match status" value="1"/>
</dbReference>
<keyword evidence="7 10" id="KW-1133">Transmembrane helix</keyword>
<comment type="subcellular location">
    <subcellularLocation>
        <location evidence="1">Membrane</location>
        <topology evidence="1">Multi-pass membrane protein</topology>
    </subcellularLocation>
</comment>
<evidence type="ECO:0000256" key="7">
    <source>
        <dbReference type="ARBA" id="ARBA00022989"/>
    </source>
</evidence>
<evidence type="ECO:0000256" key="3">
    <source>
        <dbReference type="ARBA" id="ARBA00022692"/>
    </source>
</evidence>
<feature type="transmembrane region" description="Helical" evidence="10">
    <location>
        <begin position="1693"/>
        <end position="1715"/>
    </location>
</feature>
<evidence type="ECO:0000313" key="12">
    <source>
        <dbReference type="Proteomes" id="UP000050795"/>
    </source>
</evidence>
<dbReference type="PANTHER" id="PTHR19229">
    <property type="entry name" value="ATP-BINDING CASSETTE TRANSPORTER SUBFAMILY A ABCA"/>
    <property type="match status" value="1"/>
</dbReference>
<dbReference type="Pfam" id="PF00005">
    <property type="entry name" value="ABC_tran"/>
    <property type="match status" value="2"/>
</dbReference>
<dbReference type="GO" id="GO:0016020">
    <property type="term" value="C:membrane"/>
    <property type="evidence" value="ECO:0007669"/>
    <property type="project" value="UniProtKB-SubCell"/>
</dbReference>
<keyword evidence="3 10" id="KW-0812">Transmembrane</keyword>
<evidence type="ECO:0000256" key="5">
    <source>
        <dbReference type="ARBA" id="ARBA00022741"/>
    </source>
</evidence>
<dbReference type="PROSITE" id="PS00211">
    <property type="entry name" value="ABC_TRANSPORTER_1"/>
    <property type="match status" value="1"/>
</dbReference>
<dbReference type="PROSITE" id="PS50893">
    <property type="entry name" value="ABC_TRANSPORTER_2"/>
    <property type="match status" value="2"/>
</dbReference>
<feature type="transmembrane region" description="Helical" evidence="10">
    <location>
        <begin position="1727"/>
        <end position="1749"/>
    </location>
</feature>
<dbReference type="Gene3D" id="3.40.50.300">
    <property type="entry name" value="P-loop containing nucleotide triphosphate hydrolases"/>
    <property type="match status" value="2"/>
</dbReference>
<evidence type="ECO:0000256" key="1">
    <source>
        <dbReference type="ARBA" id="ARBA00004141"/>
    </source>
</evidence>
<evidence type="ECO:0000313" key="14">
    <source>
        <dbReference type="WBParaSite" id="TREG1_58920.3"/>
    </source>
</evidence>
<feature type="transmembrane region" description="Helical" evidence="10">
    <location>
        <begin position="467"/>
        <end position="488"/>
    </location>
</feature>
<evidence type="ECO:0000259" key="11">
    <source>
        <dbReference type="PROSITE" id="PS50893"/>
    </source>
</evidence>
<dbReference type="SMART" id="SM00382">
    <property type="entry name" value="AAA"/>
    <property type="match status" value="2"/>
</dbReference>
<feature type="transmembrane region" description="Helical" evidence="10">
    <location>
        <begin position="509"/>
        <end position="532"/>
    </location>
</feature>
<accession>A0AA85K4I1</accession>
<dbReference type="InterPro" id="IPR026082">
    <property type="entry name" value="ABCA"/>
</dbReference>
<keyword evidence="6" id="KW-0067">ATP-binding</keyword>
<feature type="domain" description="ABC transporter" evidence="11">
    <location>
        <begin position="1885"/>
        <end position="2117"/>
    </location>
</feature>
<protein>
    <recommendedName>
        <fullName evidence="11">ABC transporter domain-containing protein</fullName>
    </recommendedName>
</protein>
<evidence type="ECO:0000256" key="9">
    <source>
        <dbReference type="SAM" id="MobiDB-lite"/>
    </source>
</evidence>
<dbReference type="InterPro" id="IPR017871">
    <property type="entry name" value="ABC_transporter-like_CS"/>
</dbReference>
<feature type="transmembrane region" description="Helical" evidence="10">
    <location>
        <begin position="653"/>
        <end position="673"/>
    </location>
</feature>
<evidence type="ECO:0000256" key="4">
    <source>
        <dbReference type="ARBA" id="ARBA00022737"/>
    </source>
</evidence>
<name>A0AA85K4I1_TRIRE</name>
<evidence type="ECO:0000256" key="6">
    <source>
        <dbReference type="ARBA" id="ARBA00022840"/>
    </source>
</evidence>
<evidence type="ECO:0000313" key="13">
    <source>
        <dbReference type="WBParaSite" id="TREG1_58920.1"/>
    </source>
</evidence>
<keyword evidence="2" id="KW-0813">Transport</keyword>
<keyword evidence="8 10" id="KW-0472">Membrane</keyword>
<dbReference type="CDD" id="cd03263">
    <property type="entry name" value="ABC_subfamily_A"/>
    <property type="match status" value="2"/>
</dbReference>
<dbReference type="GO" id="GO:0005319">
    <property type="term" value="F:lipid transporter activity"/>
    <property type="evidence" value="ECO:0007669"/>
    <property type="project" value="TreeGrafter"/>
</dbReference>
<dbReference type="WBParaSite" id="TREG1_58920.3">
    <property type="protein sequence ID" value="TREG1_58920.3"/>
    <property type="gene ID" value="TREG1_58920"/>
</dbReference>
<proteinExistence type="predicted"/>
<organism evidence="12 13">
    <name type="scientific">Trichobilharzia regenti</name>
    <name type="common">Nasal bird schistosome</name>
    <dbReference type="NCBI Taxonomy" id="157069"/>
    <lineage>
        <taxon>Eukaryota</taxon>
        <taxon>Metazoa</taxon>
        <taxon>Spiralia</taxon>
        <taxon>Lophotrochozoa</taxon>
        <taxon>Platyhelminthes</taxon>
        <taxon>Trematoda</taxon>
        <taxon>Digenea</taxon>
        <taxon>Strigeidida</taxon>
        <taxon>Schistosomatoidea</taxon>
        <taxon>Schistosomatidae</taxon>
        <taxon>Trichobilharzia</taxon>
    </lineage>
</organism>
<feature type="transmembrane region" description="Helical" evidence="10">
    <location>
        <begin position="1251"/>
        <end position="1274"/>
    </location>
</feature>
<sequence>MNKFVQIIKNSDDRILDKITILTSNIQQLYQKTYDGFYAQNESIPQNTTTDYDDLSNRTIDFGPLSISAKQIQWLLNTSQFICGTKTPDSNDIGKLMEFLKDANFSNILELGEKLKRIRREAPVLTSPSVNQLGTNFYRVNCSTIDSILRNPLLSRYTGRIRFILYGYIFYHPVNQWTSEIIYRALEPQRLLILLKNTLKQYETHTAPMLIQLLTNTSYTYQLRSILKECSTNSGNIIPVNIKTLCLKAWSWLDPAIPNQSSSSGYFSHWSIIFNQISVIFDIIVQVLDCFPLNAHTYGVSSRSDFDNYMGYFKSRVHPVVQGILFNNTGSDSSSSFSITPNSSTIITIRQSPLLTDETNDFKVLDHTWNPKPRNDVDGGDTKYFTSGYLDIQDLISNAIIELLNNLPERMERAFTEYDLSSTAGAAAAASSSSQSTAYLLSPGKQMKFFPTASYSNDIFLNDISKLLPQLILLTWILTAMLTTKFIIEEKENHTKEFTAIMGFTNFMHWFAWFSGIFFIALPVTIIISVILKYGNIIILSNIFIIICLFLSYIISIIMFSFLCSTLFKQANLGAIVTGMFYFIIYLPTPLILANEKLISETVIFIASLSNQVAFCLGFYSLTRSESQGFGSQWNDLWQPKFSDTLFSPGKSFLMLWIDSIVYFIIALLIELIQSKKYNYNNSQKWLNSALKCHCPWKLSKENYQYDESKSSDPVTTNTKEDVSNSNTCIESNSERLPVGIFVKDLSKVYAKNAEPALDKLSVNFYANQITSLLGHNGAGKSTLISILTGMHKPTNGSAMIAGYSVLDQMNTIRSNLGFCPQHNILFDYLTVIEHIQFYAYLKGFNKHQVELEVEYFARLLGFTNKLNDQVKKLSGGQKRKLSVAIAFVGGASVILLDEPTTGVDPYSRRSIWDLILKARLNKTIILTTHHMDEADILGDRIAIISQGKLKCYGSSLFLKSNYGQGYYLILERGSYKLSDENSTDSFQTEILMDEEFEKIVSYLQQFIDDIKLIDFSQHEIVFQIPMHNAADGSLSRMFRYFEENKSINEHISVPDKLYECGIISYGLTDTSLEEIFLAIADDPAMLSSPSPSPSRSIANLYDDTGTIPPVETNYNDNESNKNVNYAELNQPIKHDYLVRRKSQMNILRQSHRLLHFTDGGQLPTPPTSLSLLHRKHYYRTVNLPSSSSSSSPSAAVAAAGATATEEETNTNSRDFIQNVTTSIELNQPNIAQQIKSMFIKRFHHSKRSKLSLFIEFLLPICVLILALASSQLFKKFKAYQPMILSPWLMSKGSNPPQTLYTFYENNLYELNTPTESLINSTETLKSILGLSWRYENALKQPYGWTSIGCLPESTLNDMRKYYTLFGQCDQSNIRMIKKELSMGEINITRFKQAKDCLGEFKCPLYEQPSCSRLSTTDILLNLTSFNVSNYLLKTQNEYIRRRYGGLSYHMHNYPTSLKHLNHLLHPENTLMLFLNNLTGFYNFNNTLIKPDNFWSDFTQFIRLSLPPISYFRIWFNNKGYAASPAYLNALHNLQLRMLMNNQTAGLHERNQSHGIVFINYPLTLPKGYVGRGLPKELLFDLTLSIFTLLSLSFIPASFITFLVKEKSTGSKHLQYVSGLNPYVYWLSVYLWDILNYALCAFLCILVFIAFQKVAYIDLEVIGSFILLILLYGLAVTPMLYVTTFFIQSPSTALVILSIFNLLTGSITVVCTLILDDFSRNKPTIEFISNILKIIFTLFPQYCLTRGLFDLARRYYTLEIIQSITFGGLTKSSQIASTFATNPYDWSLLGSKICALPIEACVFFSLVLLRERHFFIQSIKDYFHSHYPKLLQVHNMKFIRKLSRMKSLRSIASAENDSEDEDVKAERLRVEKAYKSGQINAIYSVAIINLTKFFPLKNKPSVNSLTFAVRPAECFGLLGVNGAGKTTTFKMITGDLHPSMGSVIVNGFNVVTQTKNAHKSLGYCPQFDAVHELLTGRETLSLYARLRGFPEKEIPMNVTQMLQNMGLSPYADRIASAYSGGNRRKLSTAIAIIGKPQVILLDEPTSGMDPVGRRFMWDQIIALVKEGRSVILTSHSMEECEALCQRIGIMINGQLKCFGSIQHLKNCFGNGYTVEIRITPLASDDAINKLKVDFQRKFPTSTVNEIQTRYYEYQMGKDIRLSELLTFLKDMQDDSIIEHYSVKQTTLDQVFVNFSRDQIQTTERVDQM</sequence>
<keyword evidence="5" id="KW-0547">Nucleotide-binding</keyword>
<feature type="transmembrane region" description="Helical" evidence="10">
    <location>
        <begin position="1578"/>
        <end position="1603"/>
    </location>
</feature>
<dbReference type="SUPFAM" id="SSF52540">
    <property type="entry name" value="P-loop containing nucleoside triphosphate hydrolases"/>
    <property type="match status" value="2"/>
</dbReference>
<reference evidence="13 14" key="2">
    <citation type="submission" date="2023-11" db="UniProtKB">
        <authorList>
            <consortium name="WormBaseParasite"/>
        </authorList>
    </citation>
    <scope>IDENTIFICATION</scope>
</reference>
<keyword evidence="4" id="KW-0677">Repeat</keyword>
<feature type="domain" description="ABC transporter" evidence="11">
    <location>
        <begin position="741"/>
        <end position="972"/>
    </location>
</feature>
<dbReference type="InterPro" id="IPR056264">
    <property type="entry name" value="R2_ABCA1-4-like"/>
</dbReference>
<evidence type="ECO:0000256" key="2">
    <source>
        <dbReference type="ARBA" id="ARBA00022448"/>
    </source>
</evidence>
<dbReference type="Pfam" id="PF23321">
    <property type="entry name" value="R1_ABCA1"/>
    <property type="match status" value="1"/>
</dbReference>
<feature type="transmembrane region" description="Helical" evidence="10">
    <location>
        <begin position="603"/>
        <end position="622"/>
    </location>
</feature>
<dbReference type="GO" id="GO:0140359">
    <property type="term" value="F:ABC-type transporter activity"/>
    <property type="evidence" value="ECO:0007669"/>
    <property type="project" value="InterPro"/>
</dbReference>
<evidence type="ECO:0000256" key="8">
    <source>
        <dbReference type="ARBA" id="ARBA00023136"/>
    </source>
</evidence>
<reference evidence="12" key="1">
    <citation type="submission" date="2022-06" db="EMBL/GenBank/DDBJ databases">
        <authorList>
            <person name="Berger JAMES D."/>
            <person name="Berger JAMES D."/>
        </authorList>
    </citation>
    <scope>NUCLEOTIDE SEQUENCE [LARGE SCALE GENOMIC DNA]</scope>
</reference>
<keyword evidence="12" id="KW-1185">Reference proteome</keyword>